<dbReference type="SUPFAM" id="SSF51126">
    <property type="entry name" value="Pectin lyase-like"/>
    <property type="match status" value="2"/>
</dbReference>
<proteinExistence type="predicted"/>
<evidence type="ECO:0000256" key="1">
    <source>
        <dbReference type="ARBA" id="ARBA00022737"/>
    </source>
</evidence>
<dbReference type="PANTHER" id="PTHR22990:SF15">
    <property type="entry name" value="F-BOX ONLY PROTEIN 10"/>
    <property type="match status" value="1"/>
</dbReference>
<dbReference type="InterPro" id="IPR051550">
    <property type="entry name" value="SCF-Subunits/Alg-Epimerases"/>
</dbReference>
<evidence type="ECO:0000259" key="2">
    <source>
        <dbReference type="Pfam" id="PF13229"/>
    </source>
</evidence>
<dbReference type="InterPro" id="IPR039448">
    <property type="entry name" value="Beta_helix"/>
</dbReference>
<dbReference type="Proteomes" id="UP001418796">
    <property type="component" value="Unassembled WGS sequence"/>
</dbReference>
<feature type="domain" description="Right handed beta helix" evidence="2">
    <location>
        <begin position="65"/>
        <end position="193"/>
    </location>
</feature>
<dbReference type="InterPro" id="IPR012334">
    <property type="entry name" value="Pectin_lyas_fold"/>
</dbReference>
<dbReference type="EMBL" id="JBCITK010000001">
    <property type="protein sequence ID" value="MEN0642852.1"/>
    <property type="molecule type" value="Genomic_DNA"/>
</dbReference>
<keyword evidence="1" id="KW-0677">Repeat</keyword>
<dbReference type="InterPro" id="IPR006626">
    <property type="entry name" value="PbH1"/>
</dbReference>
<dbReference type="Pfam" id="PF13229">
    <property type="entry name" value="Beta_helix"/>
    <property type="match status" value="2"/>
</dbReference>
<dbReference type="PANTHER" id="PTHR22990">
    <property type="entry name" value="F-BOX ONLY PROTEIN"/>
    <property type="match status" value="1"/>
</dbReference>
<comment type="caution">
    <text evidence="3">The sequence shown here is derived from an EMBL/GenBank/DDBJ whole genome shotgun (WGS) entry which is preliminary data.</text>
</comment>
<evidence type="ECO:0000313" key="4">
    <source>
        <dbReference type="Proteomes" id="UP001418796"/>
    </source>
</evidence>
<keyword evidence="4" id="KW-1185">Reference proteome</keyword>
<dbReference type="Gene3D" id="2.160.20.10">
    <property type="entry name" value="Single-stranded right-handed beta-helix, Pectin lyase-like"/>
    <property type="match status" value="2"/>
</dbReference>
<dbReference type="RefSeq" id="WP_343129887.1">
    <property type="nucleotide sequence ID" value="NZ_JBCITK010000001.1"/>
</dbReference>
<protein>
    <submittedName>
        <fullName evidence="3">Right-handed parallel beta-helix repeat-containing protein</fullName>
    </submittedName>
</protein>
<reference evidence="3 4" key="1">
    <citation type="submission" date="2024-03" db="EMBL/GenBank/DDBJ databases">
        <title>Bacilli Hybrid Assemblies.</title>
        <authorList>
            <person name="Kovac J."/>
        </authorList>
    </citation>
    <scope>NUCLEOTIDE SEQUENCE [LARGE SCALE GENOMIC DNA]</scope>
    <source>
        <strain evidence="3 4">FSL R7-0666</strain>
    </source>
</reference>
<dbReference type="SMART" id="SM00710">
    <property type="entry name" value="PbH1"/>
    <property type="match status" value="5"/>
</dbReference>
<feature type="domain" description="Right handed beta helix" evidence="2">
    <location>
        <begin position="379"/>
        <end position="528"/>
    </location>
</feature>
<evidence type="ECO:0000313" key="3">
    <source>
        <dbReference type="EMBL" id="MEN0642852.1"/>
    </source>
</evidence>
<sequence length="591" mass="64720">MEAITVSQKILSKYKNVKQALELVEEGGTIHLDKATYKGKFFIHKSVTICGAHAKDSVVLEGSFVIKDGARVTIKNMTLQDDEVGVFVQEGSLTLENCDINRMSETALMVKKGSHATLRDVIIQNNQHAILSQGKVQMHFCALSNQQATQVILYPGANLKSKHTHILQGKKEAILLKGETNVTLEDCSIFGHSGEYAQIRVQKDAEINIKSSRIYEGTSGGIDAQGGRLLLNDVELYRNVGTQVKLEDSTATISHSSIHSADIGCVVSNGSTLQLEQSRLSAHLQAQLQVSGGALHAKHSSIRGGKSNAILVTECGEADIADSDIADHFLPQICVSEQGHARIERSSIHHGEHYGVWLTEQSSASIVQSNIYGHQQIQVVVAEQSYLEMDTSSVYEGYENGMHFLEESKGLISHCEVYRHGAEFPQVIVREGADPHFKQCTISESPSNAVWFLEHAKGQVEQCTIVGHGLAQIEITGESTPRVSRTTITEGGHCAIHIHESAPVIEECLFPDHIETIILEGNCAAEIVGQGAEVLADYAAFKRHEEERLSNLDEKTLERIQKAEDLAEKEARTAEIVGLVEELERRLGTNS</sequence>
<accession>A0ABU9VG34</accession>
<gene>
    <name evidence="3" type="ORF">MKY91_06810</name>
</gene>
<dbReference type="InterPro" id="IPR011050">
    <property type="entry name" value="Pectin_lyase_fold/virulence"/>
</dbReference>
<name>A0ABU9VG34_9BACI</name>
<organism evidence="3 4">
    <name type="scientific">Alkalicoccobacillus gibsonii</name>
    <dbReference type="NCBI Taxonomy" id="79881"/>
    <lineage>
        <taxon>Bacteria</taxon>
        <taxon>Bacillati</taxon>
        <taxon>Bacillota</taxon>
        <taxon>Bacilli</taxon>
        <taxon>Bacillales</taxon>
        <taxon>Bacillaceae</taxon>
        <taxon>Alkalicoccobacillus</taxon>
    </lineage>
</organism>